<organism evidence="1">
    <name type="scientific">marine metagenome</name>
    <dbReference type="NCBI Taxonomy" id="408172"/>
    <lineage>
        <taxon>unclassified sequences</taxon>
        <taxon>metagenomes</taxon>
        <taxon>ecological metagenomes</taxon>
    </lineage>
</organism>
<protein>
    <submittedName>
        <fullName evidence="1">Uncharacterized protein</fullName>
    </submittedName>
</protein>
<evidence type="ECO:0000313" key="1">
    <source>
        <dbReference type="EMBL" id="SVA90284.1"/>
    </source>
</evidence>
<dbReference type="EMBL" id="UINC01021849">
    <property type="protein sequence ID" value="SVA90284.1"/>
    <property type="molecule type" value="Genomic_DNA"/>
</dbReference>
<sequence>MILETLFSIALFINGGHVVDSKFGLHHYSDEDYKEIFFLTREDSISKHCIRHSKIEDINKIIYYRPNEAGGEMVTTYKIYDPYPHQDTPQQDTF</sequence>
<proteinExistence type="predicted"/>
<dbReference type="AlphaFoldDB" id="A0A381ZME2"/>
<feature type="non-terminal residue" evidence="1">
    <location>
        <position position="94"/>
    </location>
</feature>
<name>A0A381ZME2_9ZZZZ</name>
<reference evidence="1" key="1">
    <citation type="submission" date="2018-05" db="EMBL/GenBank/DDBJ databases">
        <authorList>
            <person name="Lanie J.A."/>
            <person name="Ng W.-L."/>
            <person name="Kazmierczak K.M."/>
            <person name="Andrzejewski T.M."/>
            <person name="Davidsen T.M."/>
            <person name="Wayne K.J."/>
            <person name="Tettelin H."/>
            <person name="Glass J.I."/>
            <person name="Rusch D."/>
            <person name="Podicherti R."/>
            <person name="Tsui H.-C.T."/>
            <person name="Winkler M.E."/>
        </authorList>
    </citation>
    <scope>NUCLEOTIDE SEQUENCE</scope>
</reference>
<accession>A0A381ZME2</accession>
<gene>
    <name evidence="1" type="ORF">METZ01_LOCUS143138</name>
</gene>